<dbReference type="PANTHER" id="PTHR10859:SF91">
    <property type="entry name" value="DOLICHYL-PHOSPHATE BETA-GLUCOSYLTRANSFERASE"/>
    <property type="match status" value="1"/>
</dbReference>
<organism evidence="2">
    <name type="scientific">mine drainage metagenome</name>
    <dbReference type="NCBI Taxonomy" id="410659"/>
    <lineage>
        <taxon>unclassified sequences</taxon>
        <taxon>metagenomes</taxon>
        <taxon>ecological metagenomes</taxon>
    </lineage>
</organism>
<reference evidence="2" key="2">
    <citation type="journal article" date="2014" name="ISME J.">
        <title>Microbial stratification in low pH oxic and suboxic macroscopic growths along an acid mine drainage.</title>
        <authorList>
            <person name="Mendez-Garcia C."/>
            <person name="Mesa V."/>
            <person name="Sprenger R.R."/>
            <person name="Richter M."/>
            <person name="Diez M.S."/>
            <person name="Solano J."/>
            <person name="Bargiela R."/>
            <person name="Golyshina O.V."/>
            <person name="Manteca A."/>
            <person name="Ramos J.L."/>
            <person name="Gallego J.R."/>
            <person name="Llorente I."/>
            <person name="Martins Dos Santos V.A."/>
            <person name="Jensen O.N."/>
            <person name="Pelaez A.I."/>
            <person name="Sanchez J."/>
            <person name="Ferrer M."/>
        </authorList>
    </citation>
    <scope>NUCLEOTIDE SEQUENCE</scope>
</reference>
<dbReference type="GO" id="GO:0016740">
    <property type="term" value="F:transferase activity"/>
    <property type="evidence" value="ECO:0007669"/>
    <property type="project" value="UniProtKB-KW"/>
</dbReference>
<dbReference type="GO" id="GO:0006487">
    <property type="term" value="P:protein N-linked glycosylation"/>
    <property type="evidence" value="ECO:0007669"/>
    <property type="project" value="TreeGrafter"/>
</dbReference>
<dbReference type="SUPFAM" id="SSF53448">
    <property type="entry name" value="Nucleotide-diphospho-sugar transferases"/>
    <property type="match status" value="1"/>
</dbReference>
<reference evidence="2" key="1">
    <citation type="submission" date="2013-08" db="EMBL/GenBank/DDBJ databases">
        <authorList>
            <person name="Mendez C."/>
            <person name="Richter M."/>
            <person name="Ferrer M."/>
            <person name="Sanchez J."/>
        </authorList>
    </citation>
    <scope>NUCLEOTIDE SEQUENCE</scope>
</reference>
<dbReference type="Gene3D" id="3.90.550.10">
    <property type="entry name" value="Spore Coat Polysaccharide Biosynthesis Protein SpsA, Chain A"/>
    <property type="match status" value="1"/>
</dbReference>
<evidence type="ECO:0000313" key="2">
    <source>
        <dbReference type="EMBL" id="EQD77530.1"/>
    </source>
</evidence>
<feature type="domain" description="Glycosyltransferase 2-like" evidence="1">
    <location>
        <begin position="12"/>
        <end position="172"/>
    </location>
</feature>
<proteinExistence type="predicted"/>
<dbReference type="EMBL" id="AUZY01000746">
    <property type="protein sequence ID" value="EQD77530.1"/>
    <property type="molecule type" value="Genomic_DNA"/>
</dbReference>
<gene>
    <name evidence="2" type="ORF">B1B_01012</name>
</gene>
<accession>T1D5F7</accession>
<dbReference type="PANTHER" id="PTHR10859">
    <property type="entry name" value="GLYCOSYL TRANSFERASE"/>
    <property type="match status" value="1"/>
</dbReference>
<evidence type="ECO:0000259" key="1">
    <source>
        <dbReference type="Pfam" id="PF00535"/>
    </source>
</evidence>
<protein>
    <submittedName>
        <fullName evidence="2">Glycosyl transferase, group 2 family protein</fullName>
    </submittedName>
</protein>
<dbReference type="InterPro" id="IPR001173">
    <property type="entry name" value="Glyco_trans_2-like"/>
</dbReference>
<comment type="caution">
    <text evidence="2">The sequence shown here is derived from an EMBL/GenBank/DDBJ whole genome shotgun (WGS) entry which is preliminary data.</text>
</comment>
<dbReference type="AlphaFoldDB" id="T1D5F7"/>
<dbReference type="Pfam" id="PF00535">
    <property type="entry name" value="Glycos_transf_2"/>
    <property type="match status" value="1"/>
</dbReference>
<keyword evidence="2" id="KW-0808">Transferase</keyword>
<dbReference type="InterPro" id="IPR029044">
    <property type="entry name" value="Nucleotide-diphossugar_trans"/>
</dbReference>
<name>T1D5F7_9ZZZZ</name>
<sequence>MRTPDEGLHGVTIVIPAWNDCERLRPTLDYLIAGLDAAAAAYEIVVVADGCSDGTPELVRSFGKANVRALEFPSRLGKGGAIVEGLMRARYDKAGFLDADSPLSSSDLLSLVGHLGAVEGVIASRWAPGRPPRFHDSAKRNILSIGWSTLARALLFTKCRDTQCGAKFFRTQELKPILPRITVRGWAFDIALLYHWEKAALGCLEVPTAWMDQPGSKLAIGRAIPMMFISLLGLRLINSPIGTWIPPKVTRRLRVKLAGLANGL</sequence>